<protein>
    <submittedName>
        <fullName evidence="2">WRKY transcription factor 42</fullName>
    </submittedName>
</protein>
<evidence type="ECO:0000313" key="2">
    <source>
        <dbReference type="EMBL" id="PWZ09241.1"/>
    </source>
</evidence>
<accession>A0A3L6DNX2</accession>
<comment type="caution">
    <text evidence="2">The sequence shown here is derived from an EMBL/GenBank/DDBJ whole genome shotgun (WGS) entry which is preliminary data.</text>
</comment>
<dbReference type="ExpressionAtlas" id="A0A3L6DNX2">
    <property type="expression patterns" value="baseline and differential"/>
</dbReference>
<dbReference type="SMR" id="A0A3L6DNX2"/>
<dbReference type="AlphaFoldDB" id="A0A3L6DNX2"/>
<reference evidence="2 3" key="1">
    <citation type="journal article" date="2018" name="Nat. Genet.">
        <title>Extensive intraspecific gene order and gene structural variations between Mo17 and other maize genomes.</title>
        <authorList>
            <person name="Sun S."/>
            <person name="Zhou Y."/>
            <person name="Chen J."/>
            <person name="Shi J."/>
            <person name="Zhao H."/>
            <person name="Zhao H."/>
            <person name="Song W."/>
            <person name="Zhang M."/>
            <person name="Cui Y."/>
            <person name="Dong X."/>
            <person name="Liu H."/>
            <person name="Ma X."/>
            <person name="Jiao Y."/>
            <person name="Wang B."/>
            <person name="Wei X."/>
            <person name="Stein J.C."/>
            <person name="Glaubitz J.C."/>
            <person name="Lu F."/>
            <person name="Yu G."/>
            <person name="Liang C."/>
            <person name="Fengler K."/>
            <person name="Li B."/>
            <person name="Rafalski A."/>
            <person name="Schnable P.S."/>
            <person name="Ware D.H."/>
            <person name="Buckler E.S."/>
            <person name="Lai J."/>
        </authorList>
    </citation>
    <scope>NUCLEOTIDE SEQUENCE [LARGE SCALE GENOMIC DNA]</scope>
    <source>
        <strain evidence="3">cv. Missouri 17</strain>
        <tissue evidence="2">Seedling</tissue>
    </source>
</reference>
<feature type="compositionally biased region" description="Basic residues" evidence="1">
    <location>
        <begin position="1"/>
        <end position="10"/>
    </location>
</feature>
<dbReference type="PANTHER" id="PTHR31429:SF59">
    <property type="entry name" value="WRKY TRANSCRIPTION FACTOR 47-RELATED"/>
    <property type="match status" value="1"/>
</dbReference>
<feature type="compositionally biased region" description="Basic and acidic residues" evidence="1">
    <location>
        <begin position="255"/>
        <end position="264"/>
    </location>
</feature>
<proteinExistence type="predicted"/>
<dbReference type="InterPro" id="IPR044810">
    <property type="entry name" value="WRKY_plant"/>
</dbReference>
<dbReference type="EMBL" id="NCVQ01000009">
    <property type="protein sequence ID" value="PWZ09241.1"/>
    <property type="molecule type" value="Genomic_DNA"/>
</dbReference>
<organism evidence="2 3">
    <name type="scientific">Zea mays</name>
    <name type="common">Maize</name>
    <dbReference type="NCBI Taxonomy" id="4577"/>
    <lineage>
        <taxon>Eukaryota</taxon>
        <taxon>Viridiplantae</taxon>
        <taxon>Streptophyta</taxon>
        <taxon>Embryophyta</taxon>
        <taxon>Tracheophyta</taxon>
        <taxon>Spermatophyta</taxon>
        <taxon>Magnoliopsida</taxon>
        <taxon>Liliopsida</taxon>
        <taxon>Poales</taxon>
        <taxon>Poaceae</taxon>
        <taxon>PACMAD clade</taxon>
        <taxon>Panicoideae</taxon>
        <taxon>Andropogonodae</taxon>
        <taxon>Andropogoneae</taxon>
        <taxon>Tripsacinae</taxon>
        <taxon>Zea</taxon>
    </lineage>
</organism>
<evidence type="ECO:0000313" key="3">
    <source>
        <dbReference type="Proteomes" id="UP000251960"/>
    </source>
</evidence>
<feature type="region of interest" description="Disordered" evidence="1">
    <location>
        <begin position="1"/>
        <end position="22"/>
    </location>
</feature>
<evidence type="ECO:0000256" key="1">
    <source>
        <dbReference type="SAM" id="MobiDB-lite"/>
    </source>
</evidence>
<feature type="region of interest" description="Disordered" evidence="1">
    <location>
        <begin position="225"/>
        <end position="277"/>
    </location>
</feature>
<dbReference type="PANTHER" id="PTHR31429">
    <property type="entry name" value="WRKY TRANSCRIPTION FACTOR 36-RELATED"/>
    <property type="match status" value="1"/>
</dbReference>
<dbReference type="Proteomes" id="UP000251960">
    <property type="component" value="Chromosome 8"/>
</dbReference>
<sequence length="482" mass="51862">METKPERHHRHEEARDGEDDAVAMEHGALSLQRGGATLFGWRQDEEAGRRRRVEIREVDFFSRDSRARSHDDAGDGRDDVNIGLHLLTTTSPDEEMTAAAAKNQKIEASSAVEAELRRVVEDNRRLRGMMDELTRNYGAIYQQLLQVTQHHPHRQHPVDLMINRSSLAHLQFMASISSLTKQINDTYVRVHHHQIWMQTRLTTAASHNDDTSARQLLGVEDVAGEASPSLSNDGGDGKQRRTSSNVTAPPARENGGGERAELPAHKTRVSVRARSEAPMRCAEDKTILVTTYEGHHNHPLPPAAATMASTTSAAATMLLSGPATSRDGAAALLGHPAALFQFHHSSSIPYASTMATLSASAPFPTITLDLTQTPGGVVGSGGGLLLPHHGLGLHRPPSGIHPVAAPAMPFPPLATLLQQRPPTGSMSLAGLVARHEQQQSVMETVTAAIAANPNFTTALAAAMHLVGYGRDSASGSAYSTCR</sequence>
<dbReference type="GO" id="GO:0003700">
    <property type="term" value="F:DNA-binding transcription factor activity"/>
    <property type="evidence" value="ECO:0007669"/>
    <property type="project" value="InterPro"/>
</dbReference>
<gene>
    <name evidence="2" type="ORF">Zm00014a_005079</name>
</gene>
<name>A0A3L6DNX2_MAIZE</name>